<dbReference type="SUPFAM" id="SSF51430">
    <property type="entry name" value="NAD(P)-linked oxidoreductase"/>
    <property type="match status" value="1"/>
</dbReference>
<dbReference type="GO" id="GO:0005829">
    <property type="term" value="C:cytosol"/>
    <property type="evidence" value="ECO:0007669"/>
    <property type="project" value="UniProtKB-ARBA"/>
</dbReference>
<dbReference type="Proteomes" id="UP001176960">
    <property type="component" value="Unassembled WGS sequence"/>
</dbReference>
<dbReference type="EMBL" id="CATKSH010000010">
    <property type="protein sequence ID" value="CAI9121104.1"/>
    <property type="molecule type" value="Genomic_DNA"/>
</dbReference>
<dbReference type="PANTHER" id="PTHR43364">
    <property type="entry name" value="NADH-SPECIFIC METHYLGLYOXAL REDUCTASE-RELATED"/>
    <property type="match status" value="1"/>
</dbReference>
<comment type="caution">
    <text evidence="3">The sequence shown here is derived from an EMBL/GenBank/DDBJ whole genome shotgun (WGS) entry which is preliminary data.</text>
</comment>
<dbReference type="CDD" id="cd19148">
    <property type="entry name" value="AKR_AKR11B1"/>
    <property type="match status" value="1"/>
</dbReference>
<dbReference type="InterPro" id="IPR036812">
    <property type="entry name" value="NAD(P)_OxRdtase_dom_sf"/>
</dbReference>
<evidence type="ECO:0000313" key="4">
    <source>
        <dbReference type="Proteomes" id="UP001176960"/>
    </source>
</evidence>
<feature type="domain" description="NADP-dependent oxidoreductase" evidence="2">
    <location>
        <begin position="17"/>
        <end position="311"/>
    </location>
</feature>
<dbReference type="PROSITE" id="PS00062">
    <property type="entry name" value="ALDOKETO_REDUCTASE_2"/>
    <property type="match status" value="1"/>
</dbReference>
<evidence type="ECO:0000256" key="1">
    <source>
        <dbReference type="ARBA" id="ARBA00023002"/>
    </source>
</evidence>
<dbReference type="InterPro" id="IPR050523">
    <property type="entry name" value="AKR_Detox_Biosynth"/>
</dbReference>
<keyword evidence="1" id="KW-0560">Oxidoreductase</keyword>
<accession>A0AA35V7J5</accession>
<gene>
    <name evidence="3" type="ORF">LMG32879_001950</name>
</gene>
<proteinExistence type="predicted"/>
<dbReference type="Pfam" id="PF00248">
    <property type="entry name" value="Aldo_ket_red"/>
    <property type="match status" value="1"/>
</dbReference>
<reference evidence="3" key="1">
    <citation type="submission" date="2023-03" db="EMBL/GenBank/DDBJ databases">
        <authorList>
            <person name="Cleenwerck I."/>
        </authorList>
    </citation>
    <scope>NUCLEOTIDE SEQUENCE</scope>
    <source>
        <strain evidence="3">LMG 32879</strain>
    </source>
</reference>
<protein>
    <submittedName>
        <fullName evidence="3">Aldo/keto reductase</fullName>
    </submittedName>
</protein>
<sequence>MATDTITIPGIEQPVTRIALGTWAIGGWMWGGPDDENAVRTIHRALDEGVNLIDTAPVYGFGHSEEVVGRALEGGRREKVVIATKLGLNWTQDHKVFRDSRPERVRDEVEQSLRRLKTDYLDLEQVHWPDGLTPVEDTAAELEKLHQEGKIRAVGVSNFSVADMEKFRAKVPLSTIQPPYNLFERGPTERDVLPYAHKHHAVVLAYGPLCRGLLAGKMTADSTFPKDDLRSMDPKFQPPRFRNYLAAVEDLKAFAEKRGKTVLSLAIRWVLDQGPTVALWGARKPAQIEGIRDALGWTLSKDELAEIDAILKRHVPDEIEPDFMAPPQRSA</sequence>
<keyword evidence="4" id="KW-1185">Reference proteome</keyword>
<dbReference type="RefSeq" id="WP_289842106.1">
    <property type="nucleotide sequence ID" value="NZ_CATKSH010000010.1"/>
</dbReference>
<name>A0AA35V7J5_9PROT</name>
<dbReference type="FunFam" id="3.20.20.100:FF:000004">
    <property type="entry name" value="Oxidoreductase, aldo/keto reductase"/>
    <property type="match status" value="1"/>
</dbReference>
<dbReference type="InterPro" id="IPR023210">
    <property type="entry name" value="NADP_OxRdtase_dom"/>
</dbReference>
<organism evidence="3 4">
    <name type="scientific">Brytella acorum</name>
    <dbReference type="NCBI Taxonomy" id="2959299"/>
    <lineage>
        <taxon>Bacteria</taxon>
        <taxon>Pseudomonadati</taxon>
        <taxon>Pseudomonadota</taxon>
        <taxon>Alphaproteobacteria</taxon>
        <taxon>Acetobacterales</taxon>
        <taxon>Acetobacteraceae</taxon>
        <taxon>Brytella</taxon>
    </lineage>
</organism>
<dbReference type="PANTHER" id="PTHR43364:SF4">
    <property type="entry name" value="NAD(P)-LINKED OXIDOREDUCTASE SUPERFAMILY PROTEIN"/>
    <property type="match status" value="1"/>
</dbReference>
<evidence type="ECO:0000259" key="2">
    <source>
        <dbReference type="Pfam" id="PF00248"/>
    </source>
</evidence>
<dbReference type="InterPro" id="IPR018170">
    <property type="entry name" value="Aldo/ket_reductase_CS"/>
</dbReference>
<dbReference type="PRINTS" id="PR00069">
    <property type="entry name" value="ALDKETRDTASE"/>
</dbReference>
<dbReference type="InterPro" id="IPR020471">
    <property type="entry name" value="AKR"/>
</dbReference>
<dbReference type="GO" id="GO:0016491">
    <property type="term" value="F:oxidoreductase activity"/>
    <property type="evidence" value="ECO:0007669"/>
    <property type="project" value="UniProtKB-KW"/>
</dbReference>
<evidence type="ECO:0000313" key="3">
    <source>
        <dbReference type="EMBL" id="CAI9121104.1"/>
    </source>
</evidence>
<dbReference type="Gene3D" id="3.20.20.100">
    <property type="entry name" value="NADP-dependent oxidoreductase domain"/>
    <property type="match status" value="1"/>
</dbReference>
<dbReference type="AlphaFoldDB" id="A0AA35V7J5"/>